<reference evidence="2" key="1">
    <citation type="submission" date="2016-06" db="EMBL/GenBank/DDBJ databases">
        <authorList>
            <person name="Varghese N."/>
            <person name="Submissions Spin"/>
        </authorList>
    </citation>
    <scope>NUCLEOTIDE SEQUENCE [LARGE SCALE GENOMIC DNA]</scope>
    <source>
        <strain evidence="2">DSM 44830</strain>
    </source>
</reference>
<name>A0A1C5A3F5_9ACTN</name>
<gene>
    <name evidence="1" type="ORF">GA0070564_107251</name>
</gene>
<sequence>MGVSARDVSVIRPPESGMAHSLTPCPGLTATCPQCRRPPPAARCCRASGATGPIRSPGRSRAGRRGRYRCLVPLVAAAVCPHPPLLVPELAGAAAPELAELRDACAAAVAGLLAADPDELLLVGDGPTTTRFDPADSGSLRAYGLDRAVRLWKVNCAGAERLPLSLTIGAWLLGRIGTELPRTARSVAADASPDECAELGAALMADSERRTALLVLGDGSACRGTRAPGYDDPRAEPYDEGVARALADADTAALLGLDPMVGAELRVAGRASWQVLAGAVRAAGGDWRGELRHYSVPYGVAYFVASWGRA</sequence>
<accession>A0A1C5A3F5</accession>
<protein>
    <recommendedName>
        <fullName evidence="3">Catalytic LigB subunit of aromatic ring-opening dioxygenase</fullName>
    </recommendedName>
</protein>
<organism evidence="1 2">
    <name type="scientific">Micromonospora mirobrigensis</name>
    <dbReference type="NCBI Taxonomy" id="262898"/>
    <lineage>
        <taxon>Bacteria</taxon>
        <taxon>Bacillati</taxon>
        <taxon>Actinomycetota</taxon>
        <taxon>Actinomycetes</taxon>
        <taxon>Micromonosporales</taxon>
        <taxon>Micromonosporaceae</taxon>
        <taxon>Micromonospora</taxon>
    </lineage>
</organism>
<keyword evidence="2" id="KW-1185">Reference proteome</keyword>
<dbReference type="Gene3D" id="3.40.830.10">
    <property type="entry name" value="LigB-like"/>
    <property type="match status" value="1"/>
</dbReference>
<dbReference type="STRING" id="262898.GA0070564_107251"/>
<proteinExistence type="predicted"/>
<dbReference type="AlphaFoldDB" id="A0A1C5A3F5"/>
<dbReference type="EMBL" id="FMCX01000007">
    <property type="protein sequence ID" value="SCF39728.1"/>
    <property type="molecule type" value="Genomic_DNA"/>
</dbReference>
<evidence type="ECO:0008006" key="3">
    <source>
        <dbReference type="Google" id="ProtNLM"/>
    </source>
</evidence>
<evidence type="ECO:0000313" key="2">
    <source>
        <dbReference type="Proteomes" id="UP000199504"/>
    </source>
</evidence>
<dbReference type="Proteomes" id="UP000199504">
    <property type="component" value="Unassembled WGS sequence"/>
</dbReference>
<evidence type="ECO:0000313" key="1">
    <source>
        <dbReference type="EMBL" id="SCF39728.1"/>
    </source>
</evidence>